<dbReference type="Proteomes" id="UP001596547">
    <property type="component" value="Unassembled WGS sequence"/>
</dbReference>
<dbReference type="RefSeq" id="WP_276304839.1">
    <property type="nucleotide sequence ID" value="NZ_CP119992.1"/>
</dbReference>
<dbReference type="Pfam" id="PF01106">
    <property type="entry name" value="NifU"/>
    <property type="match status" value="1"/>
</dbReference>
<feature type="domain" description="NIF system FeS cluster assembly NifU C-terminal" evidence="1">
    <location>
        <begin position="24"/>
        <end position="80"/>
    </location>
</feature>
<dbReference type="InterPro" id="IPR034904">
    <property type="entry name" value="FSCA_dom_sf"/>
</dbReference>
<reference evidence="2 3" key="1">
    <citation type="journal article" date="2019" name="Int. J. Syst. Evol. Microbiol.">
        <title>The Global Catalogue of Microorganisms (GCM) 10K type strain sequencing project: providing services to taxonomists for standard genome sequencing and annotation.</title>
        <authorList>
            <consortium name="The Broad Institute Genomics Platform"/>
            <consortium name="The Broad Institute Genome Sequencing Center for Infectious Disease"/>
            <person name="Wu L."/>
            <person name="Ma J."/>
        </authorList>
    </citation>
    <scope>NUCLEOTIDE SEQUENCE [LARGE SCALE GENOMIC DNA]</scope>
    <source>
        <strain evidence="2 3">PSR21</strain>
    </source>
</reference>
<name>A0ABD6A5I8_9EURY</name>
<gene>
    <name evidence="2" type="ORF">ACFQPE_01340</name>
</gene>
<evidence type="ECO:0000313" key="3">
    <source>
        <dbReference type="Proteomes" id="UP001596547"/>
    </source>
</evidence>
<protein>
    <submittedName>
        <fullName evidence="2">NifU family protein</fullName>
    </submittedName>
</protein>
<dbReference type="Gene3D" id="3.30.300.130">
    <property type="entry name" value="Fe-S cluster assembly (FSCA)"/>
    <property type="match status" value="1"/>
</dbReference>
<dbReference type="SUPFAM" id="SSF117916">
    <property type="entry name" value="Fe-S cluster assembly (FSCA) domain-like"/>
    <property type="match status" value="1"/>
</dbReference>
<keyword evidence="3" id="KW-1185">Reference proteome</keyword>
<dbReference type="InterPro" id="IPR001075">
    <property type="entry name" value="NIF_FeS_clus_asmbl_NifU_C"/>
</dbReference>
<evidence type="ECO:0000259" key="1">
    <source>
        <dbReference type="Pfam" id="PF01106"/>
    </source>
</evidence>
<proteinExistence type="predicted"/>
<comment type="caution">
    <text evidence="2">The sequence shown here is derived from an EMBL/GenBank/DDBJ whole genome shotgun (WGS) entry which is preliminary data.</text>
</comment>
<evidence type="ECO:0000313" key="2">
    <source>
        <dbReference type="EMBL" id="MFC7315440.1"/>
    </source>
</evidence>
<sequence>MSVEQVDEEELRERISRFMMRNFPQIQMHGGSAAIQDLDVEGRSVTIALGGACSGCGISPMTIQALKTRLIQEIPEIDTVHAETGFGSDAPFGYDPDDVPF</sequence>
<dbReference type="GeneID" id="79314405"/>
<organism evidence="2 3">
    <name type="scientific">Halomarina halobia</name>
    <dbReference type="NCBI Taxonomy" id="3033386"/>
    <lineage>
        <taxon>Archaea</taxon>
        <taxon>Methanobacteriati</taxon>
        <taxon>Methanobacteriota</taxon>
        <taxon>Stenosarchaea group</taxon>
        <taxon>Halobacteria</taxon>
        <taxon>Halobacteriales</taxon>
        <taxon>Natronomonadaceae</taxon>
        <taxon>Halomarina</taxon>
    </lineage>
</organism>
<dbReference type="EMBL" id="JBHTBF010000001">
    <property type="protein sequence ID" value="MFC7315440.1"/>
    <property type="molecule type" value="Genomic_DNA"/>
</dbReference>
<accession>A0ABD6A5I8</accession>
<dbReference type="AlphaFoldDB" id="A0ABD6A5I8"/>